<dbReference type="AlphaFoldDB" id="A0A645EUJ6"/>
<protein>
    <recommendedName>
        <fullName evidence="2">DUF58 domain-containing protein</fullName>
    </recommendedName>
</protein>
<reference evidence="1" key="1">
    <citation type="submission" date="2019-08" db="EMBL/GenBank/DDBJ databases">
        <authorList>
            <person name="Kucharzyk K."/>
            <person name="Murdoch R.W."/>
            <person name="Higgins S."/>
            <person name="Loffler F."/>
        </authorList>
    </citation>
    <scope>NUCLEOTIDE SEQUENCE</scope>
</reference>
<organism evidence="1">
    <name type="scientific">bioreactor metagenome</name>
    <dbReference type="NCBI Taxonomy" id="1076179"/>
    <lineage>
        <taxon>unclassified sequences</taxon>
        <taxon>metagenomes</taxon>
        <taxon>ecological metagenomes</taxon>
    </lineage>
</organism>
<comment type="caution">
    <text evidence="1">The sequence shown here is derived from an EMBL/GenBank/DDBJ whole genome shotgun (WGS) entry which is preliminary data.</text>
</comment>
<evidence type="ECO:0008006" key="2">
    <source>
        <dbReference type="Google" id="ProtNLM"/>
    </source>
</evidence>
<evidence type="ECO:0000313" key="1">
    <source>
        <dbReference type="EMBL" id="MPN04183.1"/>
    </source>
</evidence>
<proteinExistence type="predicted"/>
<gene>
    <name evidence="1" type="ORF">SDC9_151419</name>
</gene>
<accession>A0A645EUJ6</accession>
<dbReference type="EMBL" id="VSSQ01050116">
    <property type="protein sequence ID" value="MPN04183.1"/>
    <property type="molecule type" value="Genomic_DNA"/>
</dbReference>
<name>A0A645EUJ6_9ZZZZ</name>
<sequence>MLRDAETGEVVEVDTGDPRKRKAFAERQGKALADTERLFRTVGIDSIQVRTDQPYAAALSRFFENRERRRARG</sequence>